<evidence type="ECO:0000313" key="2">
    <source>
        <dbReference type="Proteomes" id="UP000287651"/>
    </source>
</evidence>
<dbReference type="Proteomes" id="UP000287651">
    <property type="component" value="Unassembled WGS sequence"/>
</dbReference>
<dbReference type="InterPro" id="IPR027417">
    <property type="entry name" value="P-loop_NTPase"/>
</dbReference>
<gene>
    <name evidence="1" type="ORF">B296_00028985</name>
</gene>
<accession>A0A427A3N9</accession>
<comment type="caution">
    <text evidence="1">The sequence shown here is derived from an EMBL/GenBank/DDBJ whole genome shotgun (WGS) entry which is preliminary data.</text>
</comment>
<evidence type="ECO:0000313" key="1">
    <source>
        <dbReference type="EMBL" id="RRT70865.1"/>
    </source>
</evidence>
<dbReference type="Gene3D" id="3.40.50.300">
    <property type="entry name" value="P-loop containing nucleotide triphosphate hydrolases"/>
    <property type="match status" value="1"/>
</dbReference>
<organism evidence="1 2">
    <name type="scientific">Ensete ventricosum</name>
    <name type="common">Abyssinian banana</name>
    <name type="synonym">Musa ensete</name>
    <dbReference type="NCBI Taxonomy" id="4639"/>
    <lineage>
        <taxon>Eukaryota</taxon>
        <taxon>Viridiplantae</taxon>
        <taxon>Streptophyta</taxon>
        <taxon>Embryophyta</taxon>
        <taxon>Tracheophyta</taxon>
        <taxon>Spermatophyta</taxon>
        <taxon>Magnoliopsida</taxon>
        <taxon>Liliopsida</taxon>
        <taxon>Zingiberales</taxon>
        <taxon>Musaceae</taxon>
        <taxon>Ensete</taxon>
    </lineage>
</organism>
<name>A0A427A3N9_ENSVE</name>
<protein>
    <submittedName>
        <fullName evidence="1">Uncharacterized protein</fullName>
    </submittedName>
</protein>
<proteinExistence type="predicted"/>
<sequence length="75" mass="8421">MLDILEWTLEVIGVTYRRLDGRFVTKDTVDENIYGIARRKLVLDAAVLESGAELDNENDVPEKTMGEILSALLLV</sequence>
<reference evidence="1 2" key="1">
    <citation type="journal article" date="2014" name="Agronomy (Basel)">
        <title>A Draft Genome Sequence for Ensete ventricosum, the Drought-Tolerant Tree Against Hunger.</title>
        <authorList>
            <person name="Harrison J."/>
            <person name="Moore K.A."/>
            <person name="Paszkiewicz K."/>
            <person name="Jones T."/>
            <person name="Grant M."/>
            <person name="Ambacheew D."/>
            <person name="Muzemil S."/>
            <person name="Studholme D.J."/>
        </authorList>
    </citation>
    <scope>NUCLEOTIDE SEQUENCE [LARGE SCALE GENOMIC DNA]</scope>
</reference>
<dbReference type="AlphaFoldDB" id="A0A427A3N9"/>
<dbReference type="EMBL" id="AMZH03003881">
    <property type="protein sequence ID" value="RRT70865.1"/>
    <property type="molecule type" value="Genomic_DNA"/>
</dbReference>